<evidence type="ECO:0000313" key="2">
    <source>
        <dbReference type="Proteomes" id="UP000009882"/>
    </source>
</evidence>
<proteinExistence type="predicted"/>
<dbReference type="Proteomes" id="UP000009882">
    <property type="component" value="Unassembled WGS sequence"/>
</dbReference>
<protein>
    <submittedName>
        <fullName evidence="1">Uncharacterized protein</fullName>
    </submittedName>
</protein>
<dbReference type="HOGENOM" id="CLU_3051060_0_0_1"/>
<comment type="caution">
    <text evidence="1">The sequence shown here is derived from an EMBL/GenBank/DDBJ whole genome shotgun (WGS) entry which is preliminary data.</text>
</comment>
<dbReference type="AlphaFoldDB" id="K9FM63"/>
<gene>
    <name evidence="1" type="ORF">PDIG_55530</name>
</gene>
<organism evidence="1 2">
    <name type="scientific">Penicillium digitatum (strain PHI26 / CECT 20796)</name>
    <name type="common">Green mold</name>
    <dbReference type="NCBI Taxonomy" id="1170229"/>
    <lineage>
        <taxon>Eukaryota</taxon>
        <taxon>Fungi</taxon>
        <taxon>Dikarya</taxon>
        <taxon>Ascomycota</taxon>
        <taxon>Pezizomycotina</taxon>
        <taxon>Eurotiomycetes</taxon>
        <taxon>Eurotiomycetidae</taxon>
        <taxon>Eurotiales</taxon>
        <taxon>Aspergillaceae</taxon>
        <taxon>Penicillium</taxon>
    </lineage>
</organism>
<keyword evidence="2" id="KW-1185">Reference proteome</keyword>
<accession>K9FM63</accession>
<dbReference type="InParanoid" id="K9FM63"/>
<dbReference type="EMBL" id="AKCT01000219">
    <property type="protein sequence ID" value="EKV10715.1"/>
    <property type="molecule type" value="Genomic_DNA"/>
</dbReference>
<evidence type="ECO:0000313" key="1">
    <source>
        <dbReference type="EMBL" id="EKV10715.1"/>
    </source>
</evidence>
<name>K9FM63_PEND2</name>
<sequence length="54" mass="5481">MKIVDGRLGPRDQVNGRAALFGGGGGGGGGGGFWTRMNRFPEPGLNCIGVYADA</sequence>
<reference evidence="2" key="1">
    <citation type="journal article" date="2012" name="BMC Genomics">
        <title>Genome sequence of the necrotrophic fungus Penicillium digitatum, the main postharvest pathogen of citrus.</title>
        <authorList>
            <person name="Marcet-Houben M."/>
            <person name="Ballester A.-R."/>
            <person name="de la Fuente B."/>
            <person name="Harries E."/>
            <person name="Marcos J.F."/>
            <person name="Gonzalez-Candelas L."/>
            <person name="Gabaldon T."/>
        </authorList>
    </citation>
    <scope>NUCLEOTIDE SEQUENCE [LARGE SCALE GENOMIC DNA]</scope>
    <source>
        <strain evidence="2">PHI26 / CECT 20796</strain>
    </source>
</reference>